<gene>
    <name evidence="2" type="ORF">SNR37_003542</name>
</gene>
<reference evidence="2 3" key="2">
    <citation type="submission" date="2023-12" db="EMBL/GenBank/DDBJ databases">
        <authorList>
            <consortium name="Cladostephus spongiosus"/>
            <person name="Lorente B."/>
            <person name="Cabral C."/>
            <person name="Frias J."/>
            <person name="Faria J."/>
            <person name="Toubarro D."/>
        </authorList>
    </citation>
    <scope>NUCLEOTIDE SEQUENCE [LARGE SCALE GENOMIC DNA]</scope>
    <source>
        <strain evidence="2 3">ZMCS4</strain>
    </source>
</reference>
<keyword evidence="3" id="KW-1185">Reference proteome</keyword>
<dbReference type="InterPro" id="IPR052179">
    <property type="entry name" value="DD-CPase-like"/>
</dbReference>
<comment type="caution">
    <text evidence="2">The sequence shown here is derived from an EMBL/GenBank/DDBJ whole genome shotgun (WGS) entry which is preliminary data.</text>
</comment>
<dbReference type="CDD" id="cd14847">
    <property type="entry name" value="DD-carboxypeptidase_like"/>
    <property type="match status" value="1"/>
</dbReference>
<proteinExistence type="predicted"/>
<dbReference type="PANTHER" id="PTHR34385:SF1">
    <property type="entry name" value="PEPTIDOGLYCAN L-ALANYL-D-GLUTAMATE ENDOPEPTIDASE CWLK"/>
    <property type="match status" value="1"/>
</dbReference>
<dbReference type="InterPro" id="IPR009045">
    <property type="entry name" value="Zn_M74/Hedgehog-like"/>
</dbReference>
<evidence type="ECO:0000313" key="3">
    <source>
        <dbReference type="Proteomes" id="UP001310248"/>
    </source>
</evidence>
<protein>
    <submittedName>
        <fullName evidence="2">M15 family metallopeptidase</fullName>
    </submittedName>
</protein>
<dbReference type="Pfam" id="PF02557">
    <property type="entry name" value="VanY"/>
    <property type="match status" value="1"/>
</dbReference>
<dbReference type="InterPro" id="IPR003709">
    <property type="entry name" value="VanY-like_core_dom"/>
</dbReference>
<dbReference type="EMBL" id="JAYDYW010000006">
    <property type="protein sequence ID" value="MEE1674110.1"/>
    <property type="molecule type" value="Genomic_DNA"/>
</dbReference>
<name>A0ABU7G6P5_9ALTE</name>
<sequence length="229" mass="25990">MSNPANPLALYGLDKAELIDDPKLAWVHQLVLPDLNKLIKAAAQAGFNLSIFSGYRDFNRQLAIWNNKWNGLRPILDANSQPLDISTLSDEQKLHAILRWSALPGTSRHHWGTDFDFYDPKLLPAGSSLELIPQEYAEQGCQHALSLWLSEHAQDFGFFYPYLSFKGGVEFEPWHLSHLATSQTMMNKLDARQVIEHLSNKQVAGFACIEQHIEQIFSQYVTNICLPET</sequence>
<reference evidence="3" key="1">
    <citation type="submission" date="2023-07" db="EMBL/GenBank/DDBJ databases">
        <title>Draft genome sequence of Agarivorans aestuarii strain ZMCS4, a CAZymes producing bacteria isolated from the marine brown algae Clodostephus spongiosus.</title>
        <authorList>
            <person name="Lorente B."/>
            <person name="Cabral C."/>
            <person name="Frias J."/>
            <person name="Faria J."/>
            <person name="Toubarro D."/>
        </authorList>
    </citation>
    <scope>NUCLEOTIDE SEQUENCE [LARGE SCALE GENOMIC DNA]</scope>
    <source>
        <strain evidence="3">ZMCS4</strain>
    </source>
</reference>
<dbReference type="Gene3D" id="3.30.1380.10">
    <property type="match status" value="1"/>
</dbReference>
<dbReference type="RefSeq" id="WP_329775288.1">
    <property type="nucleotide sequence ID" value="NZ_JAYDYW010000006.1"/>
</dbReference>
<evidence type="ECO:0000313" key="2">
    <source>
        <dbReference type="EMBL" id="MEE1674110.1"/>
    </source>
</evidence>
<accession>A0ABU7G6P5</accession>
<dbReference type="PANTHER" id="PTHR34385">
    <property type="entry name" value="D-ALANYL-D-ALANINE CARBOXYPEPTIDASE"/>
    <property type="match status" value="1"/>
</dbReference>
<feature type="domain" description="D-alanyl-D-alanine carboxypeptidase-like core" evidence="1">
    <location>
        <begin position="27"/>
        <end position="179"/>
    </location>
</feature>
<dbReference type="Proteomes" id="UP001310248">
    <property type="component" value="Unassembled WGS sequence"/>
</dbReference>
<evidence type="ECO:0000259" key="1">
    <source>
        <dbReference type="Pfam" id="PF02557"/>
    </source>
</evidence>
<dbReference type="SUPFAM" id="SSF55166">
    <property type="entry name" value="Hedgehog/DD-peptidase"/>
    <property type="match status" value="1"/>
</dbReference>
<organism evidence="2 3">
    <name type="scientific">Agarivorans aestuarii</name>
    <dbReference type="NCBI Taxonomy" id="1563703"/>
    <lineage>
        <taxon>Bacteria</taxon>
        <taxon>Pseudomonadati</taxon>
        <taxon>Pseudomonadota</taxon>
        <taxon>Gammaproteobacteria</taxon>
        <taxon>Alteromonadales</taxon>
        <taxon>Alteromonadaceae</taxon>
        <taxon>Agarivorans</taxon>
    </lineage>
</organism>